<keyword evidence="5" id="KW-0418">Kinase</keyword>
<dbReference type="AlphaFoldDB" id="A0A174YVS4"/>
<dbReference type="SUPFAM" id="SSF46785">
    <property type="entry name" value="Winged helix' DNA-binding domain"/>
    <property type="match status" value="1"/>
</dbReference>
<dbReference type="GO" id="GO:0045127">
    <property type="term" value="F:N-acetylglucosamine kinase activity"/>
    <property type="evidence" value="ECO:0007669"/>
    <property type="project" value="UniProtKB-EC"/>
</dbReference>
<sequence>MDSSQKLTNTDVKKLNKNRIFRLIYNSDKISRQEIADQLGLSLPTVNQNLKMLMEDGLIEYVGNFTSTGGRRAQAITINNNARKAISVNIKADYINVDVVGLKGQIIYSMAVKAHFSKSSAYIEKLTDAVRHAVDYVGADADDILGVGITVPGILDDEKQILISAPPLKAKDYDFTRLISAIDYPVVVMNDARAEAYADHWFNGKPEDEKIYIMLGEGVGGAYINASAIRNGVHNRGGEFGHMVIHPGGKQCLCGKKGCFEAYVSEKVLSSELDMTLDNFFELAAQGNKNNSNVLDEYMDNLALGINNIYTMMDCDIVLGGTVAPYLKQYDDSIKERLVNDYSFDTDADYLRISDGGGRKSGLGAALSFVARFIDGVE</sequence>
<dbReference type="Gene3D" id="1.10.10.10">
    <property type="entry name" value="Winged helix-like DNA-binding domain superfamily/Winged helix DNA-binding domain"/>
    <property type="match status" value="1"/>
</dbReference>
<dbReference type="GO" id="GO:0003677">
    <property type="term" value="F:DNA binding"/>
    <property type="evidence" value="ECO:0007669"/>
    <property type="project" value="InterPro"/>
</dbReference>
<dbReference type="Gene3D" id="3.30.420.40">
    <property type="match status" value="2"/>
</dbReference>
<dbReference type="Pfam" id="PF13412">
    <property type="entry name" value="HTH_24"/>
    <property type="match status" value="1"/>
</dbReference>
<keyword evidence="5" id="KW-0808">Transferase</keyword>
<keyword evidence="3" id="KW-0119">Carbohydrate metabolism</keyword>
<dbReference type="InterPro" id="IPR043129">
    <property type="entry name" value="ATPase_NBD"/>
</dbReference>
<comment type="similarity">
    <text evidence="2">Belongs to the ROK (NagC/XylR) family.</text>
</comment>
<dbReference type="RefSeq" id="WP_055216738.1">
    <property type="nucleotide sequence ID" value="NZ_CZBU01000008.1"/>
</dbReference>
<dbReference type="InterPro" id="IPR036388">
    <property type="entry name" value="WH-like_DNA-bd_sf"/>
</dbReference>
<dbReference type="InterPro" id="IPR012318">
    <property type="entry name" value="HTH_CRP"/>
</dbReference>
<dbReference type="GO" id="GO:0006355">
    <property type="term" value="P:regulation of DNA-templated transcription"/>
    <property type="evidence" value="ECO:0007669"/>
    <property type="project" value="InterPro"/>
</dbReference>
<reference evidence="5 6" key="1">
    <citation type="submission" date="2015-09" db="EMBL/GenBank/DDBJ databases">
        <authorList>
            <consortium name="Pathogen Informatics"/>
        </authorList>
    </citation>
    <scope>NUCLEOTIDE SEQUENCE [LARGE SCALE GENOMIC DNA]</scope>
    <source>
        <strain evidence="5 6">2789STDY5834875</strain>
    </source>
</reference>
<dbReference type="PANTHER" id="PTHR18964">
    <property type="entry name" value="ROK (REPRESSOR, ORF, KINASE) FAMILY"/>
    <property type="match status" value="1"/>
</dbReference>
<comment type="function">
    <text evidence="1">Transcriptional repressor of xylose-utilizing enzymes.</text>
</comment>
<name>A0A174YVS4_9FIRM</name>
<dbReference type="EC" id="2.7.1.59" evidence="5"/>
<proteinExistence type="inferred from homology"/>
<dbReference type="SUPFAM" id="SSF53067">
    <property type="entry name" value="Actin-like ATPase domain"/>
    <property type="match status" value="1"/>
</dbReference>
<evidence type="ECO:0000256" key="3">
    <source>
        <dbReference type="ARBA" id="ARBA00022629"/>
    </source>
</evidence>
<dbReference type="OrthoDB" id="9796533at2"/>
<organism evidence="5 6">
    <name type="scientific">Lachnospira eligens</name>
    <dbReference type="NCBI Taxonomy" id="39485"/>
    <lineage>
        <taxon>Bacteria</taxon>
        <taxon>Bacillati</taxon>
        <taxon>Bacillota</taxon>
        <taxon>Clostridia</taxon>
        <taxon>Lachnospirales</taxon>
        <taxon>Lachnospiraceae</taxon>
        <taxon>Lachnospira</taxon>
    </lineage>
</organism>
<protein>
    <submittedName>
        <fullName evidence="5">N-acetyl-D-glucosamine kinase</fullName>
        <ecNumber evidence="5">2.7.1.59</ecNumber>
    </submittedName>
</protein>
<keyword evidence="3" id="KW-0859">Xylose metabolism</keyword>
<dbReference type="Proteomes" id="UP000095621">
    <property type="component" value="Unassembled WGS sequence"/>
</dbReference>
<evidence type="ECO:0000256" key="2">
    <source>
        <dbReference type="ARBA" id="ARBA00006479"/>
    </source>
</evidence>
<dbReference type="SMART" id="SM00419">
    <property type="entry name" value="HTH_CRP"/>
    <property type="match status" value="1"/>
</dbReference>
<dbReference type="Pfam" id="PF00480">
    <property type="entry name" value="ROK"/>
    <property type="match status" value="1"/>
</dbReference>
<evidence type="ECO:0000256" key="1">
    <source>
        <dbReference type="ARBA" id="ARBA00002486"/>
    </source>
</evidence>
<dbReference type="PANTHER" id="PTHR18964:SF149">
    <property type="entry name" value="BIFUNCTIONAL UDP-N-ACETYLGLUCOSAMINE 2-EPIMERASE_N-ACETYLMANNOSAMINE KINASE"/>
    <property type="match status" value="1"/>
</dbReference>
<evidence type="ECO:0000259" key="4">
    <source>
        <dbReference type="SMART" id="SM00419"/>
    </source>
</evidence>
<gene>
    <name evidence="5" type="primary">nagK</name>
    <name evidence="5" type="ORF">ERS852490_02919</name>
</gene>
<accession>A0A174YVS4</accession>
<dbReference type="InterPro" id="IPR036390">
    <property type="entry name" value="WH_DNA-bd_sf"/>
</dbReference>
<feature type="domain" description="HTH crp-type" evidence="4">
    <location>
        <begin position="18"/>
        <end position="80"/>
    </location>
</feature>
<evidence type="ECO:0000313" key="6">
    <source>
        <dbReference type="Proteomes" id="UP000095621"/>
    </source>
</evidence>
<dbReference type="InterPro" id="IPR000600">
    <property type="entry name" value="ROK"/>
</dbReference>
<evidence type="ECO:0000313" key="5">
    <source>
        <dbReference type="EMBL" id="CUQ79255.1"/>
    </source>
</evidence>
<dbReference type="EMBL" id="CZBU01000008">
    <property type="protein sequence ID" value="CUQ79255.1"/>
    <property type="molecule type" value="Genomic_DNA"/>
</dbReference>
<dbReference type="GO" id="GO:0042732">
    <property type="term" value="P:D-xylose metabolic process"/>
    <property type="evidence" value="ECO:0007669"/>
    <property type="project" value="UniProtKB-KW"/>
</dbReference>